<organism evidence="3 4">
    <name type="scientific">Vanilla planifolia</name>
    <name type="common">Vanilla</name>
    <dbReference type="NCBI Taxonomy" id="51239"/>
    <lineage>
        <taxon>Eukaryota</taxon>
        <taxon>Viridiplantae</taxon>
        <taxon>Streptophyta</taxon>
        <taxon>Embryophyta</taxon>
        <taxon>Tracheophyta</taxon>
        <taxon>Spermatophyta</taxon>
        <taxon>Magnoliopsida</taxon>
        <taxon>Liliopsida</taxon>
        <taxon>Asparagales</taxon>
        <taxon>Orchidaceae</taxon>
        <taxon>Vanilloideae</taxon>
        <taxon>Vanilleae</taxon>
        <taxon>Vanilla</taxon>
    </lineage>
</organism>
<protein>
    <recommendedName>
        <fullName evidence="2">Myb-like domain-containing protein</fullName>
    </recommendedName>
</protein>
<gene>
    <name evidence="3" type="ORF">HPP92_005772</name>
</gene>
<feature type="domain" description="Myb-like" evidence="2">
    <location>
        <begin position="462"/>
        <end position="510"/>
    </location>
</feature>
<proteinExistence type="predicted"/>
<dbReference type="InterPro" id="IPR001005">
    <property type="entry name" value="SANT/Myb"/>
</dbReference>
<sequence>MRNKGQIYNESFLPLLFCPANLQSRSRSRSRSLTNCVLRSLDCPRSRPIPPYPSRLSICPLFWVLISIRVRVSRSSVSVVWSVCISISYNSLYWASHNATSPLTSTPTPLLQRQQRLNMHNRFLIVADDPCQVAFEHIKQLERDCYVGASAETTSFIPVSGKQEIADGIKEDLNSKLGSEIGQWYDSTVFLAPVDKVSAASVPFRAVNCSWYAENTKEIVCLENAKRPFGNCCSEQEVCKRTRQEEKIGSCLETPINVVLDRKLSSETGERTDAAGLEGNVKTLGSNLICSGLSCKTIEEEASIDQLRLFSSCSGYYENGQQRSRSTQLEDFYTPFSEFCHWRRVPIGPDHQANIPECRTSDRSGNCGDSYWKVESSSSSVELDDTTTYLGTQILPMPHGGLISRDDRICGYGSGFDCLDEGSIICVREHIMRARKSLESSLGHEKFVALGFSDMGEVVAQRWTEEEENMFREVVLSSPASLGRNFWPVLSQAFPSRSSKELVSYYFNVFMLQKRSEQNRSDPLNVDSDNDEWQEISDVEEYTMSGEEEENSLVESPTEGHEDYGERFVNSDEDEFYSGSDGWGDFGLDSKCFKNHLGNVISTDDADDPDIQDDSCTSFEGQFHAADTCHGHVKLHAGYEGHGDSKLWETNYIGTIEKEIEFLPTSHVIEELLGNECLKDDDTNGCH</sequence>
<dbReference type="CDD" id="cd00167">
    <property type="entry name" value="SANT"/>
    <property type="match status" value="1"/>
</dbReference>
<evidence type="ECO:0000313" key="3">
    <source>
        <dbReference type="EMBL" id="KAG0494778.1"/>
    </source>
</evidence>
<dbReference type="OrthoDB" id="1908944at2759"/>
<dbReference type="AlphaFoldDB" id="A0A835RZG5"/>
<reference evidence="3 4" key="1">
    <citation type="journal article" date="2020" name="Nat. Food">
        <title>A phased Vanilla planifolia genome enables genetic improvement of flavour and production.</title>
        <authorList>
            <person name="Hasing T."/>
            <person name="Tang H."/>
            <person name="Brym M."/>
            <person name="Khazi F."/>
            <person name="Huang T."/>
            <person name="Chambers A.H."/>
        </authorList>
    </citation>
    <scope>NUCLEOTIDE SEQUENCE [LARGE SCALE GENOMIC DNA]</scope>
    <source>
        <tissue evidence="3">Leaf</tissue>
    </source>
</reference>
<comment type="caution">
    <text evidence="3">The sequence shown here is derived from an EMBL/GenBank/DDBJ whole genome shotgun (WGS) entry which is preliminary data.</text>
</comment>
<feature type="region of interest" description="Disordered" evidence="1">
    <location>
        <begin position="542"/>
        <end position="563"/>
    </location>
</feature>
<dbReference type="Gene3D" id="1.10.10.60">
    <property type="entry name" value="Homeodomain-like"/>
    <property type="match status" value="1"/>
</dbReference>
<evidence type="ECO:0000313" key="4">
    <source>
        <dbReference type="Proteomes" id="UP000639772"/>
    </source>
</evidence>
<dbReference type="Proteomes" id="UP000639772">
    <property type="component" value="Unassembled WGS sequence"/>
</dbReference>
<evidence type="ECO:0000256" key="1">
    <source>
        <dbReference type="SAM" id="MobiDB-lite"/>
    </source>
</evidence>
<dbReference type="PANTHER" id="PTHR46872:SF10">
    <property type="entry name" value="MYB-LIKE DOMAIN-CONTAINING PROTEIN"/>
    <property type="match status" value="1"/>
</dbReference>
<name>A0A835RZG5_VANPL</name>
<dbReference type="PROSITE" id="PS50090">
    <property type="entry name" value="MYB_LIKE"/>
    <property type="match status" value="1"/>
</dbReference>
<feature type="compositionally biased region" description="Acidic residues" evidence="1">
    <location>
        <begin position="542"/>
        <end position="552"/>
    </location>
</feature>
<evidence type="ECO:0000259" key="2">
    <source>
        <dbReference type="PROSITE" id="PS50090"/>
    </source>
</evidence>
<accession>A0A835RZG5</accession>
<dbReference type="PANTHER" id="PTHR46872">
    <property type="entry name" value="DNA BINDING PROTEIN"/>
    <property type="match status" value="1"/>
</dbReference>
<dbReference type="EMBL" id="JADCNM010000002">
    <property type="protein sequence ID" value="KAG0494778.1"/>
    <property type="molecule type" value="Genomic_DNA"/>
</dbReference>